<accession>A0A1Y1W1Y1</accession>
<evidence type="ECO:0008006" key="4">
    <source>
        <dbReference type="Google" id="ProtNLM"/>
    </source>
</evidence>
<proteinExistence type="predicted"/>
<protein>
    <recommendedName>
        <fullName evidence="4">Autophagy-related protein 29</fullName>
    </recommendedName>
</protein>
<dbReference type="PANTHER" id="PTHR40012">
    <property type="entry name" value="AUTOPHAGY-RELATED PROTEIN 29"/>
    <property type="match status" value="1"/>
</dbReference>
<dbReference type="GO" id="GO:0000407">
    <property type="term" value="C:phagophore assembly site"/>
    <property type="evidence" value="ECO:0007669"/>
    <property type="project" value="TreeGrafter"/>
</dbReference>
<dbReference type="InterPro" id="IPR039362">
    <property type="entry name" value="ATG29_sf"/>
</dbReference>
<gene>
    <name evidence="2" type="ORF">DL89DRAFT_294688</name>
</gene>
<feature type="compositionally biased region" description="Low complexity" evidence="1">
    <location>
        <begin position="109"/>
        <end position="120"/>
    </location>
</feature>
<dbReference type="EMBL" id="MCFD01000012">
    <property type="protein sequence ID" value="ORX67531.1"/>
    <property type="molecule type" value="Genomic_DNA"/>
</dbReference>
<dbReference type="Gene3D" id="1.10.10.2570">
    <property type="match status" value="1"/>
</dbReference>
<reference evidence="2 3" key="1">
    <citation type="submission" date="2016-07" db="EMBL/GenBank/DDBJ databases">
        <title>Pervasive Adenine N6-methylation of Active Genes in Fungi.</title>
        <authorList>
            <consortium name="DOE Joint Genome Institute"/>
            <person name="Mondo S.J."/>
            <person name="Dannebaum R.O."/>
            <person name="Kuo R.C."/>
            <person name="Labutti K."/>
            <person name="Haridas S."/>
            <person name="Kuo A."/>
            <person name="Salamov A."/>
            <person name="Ahrendt S.R."/>
            <person name="Lipzen A."/>
            <person name="Sullivan W."/>
            <person name="Andreopoulos W.B."/>
            <person name="Clum A."/>
            <person name="Lindquist E."/>
            <person name="Daum C."/>
            <person name="Ramamoorthy G.K."/>
            <person name="Gryganskyi A."/>
            <person name="Culley D."/>
            <person name="Magnuson J.K."/>
            <person name="James T.Y."/>
            <person name="O'Malley M.A."/>
            <person name="Stajich J.E."/>
            <person name="Spatafora J.W."/>
            <person name="Visel A."/>
            <person name="Grigoriev I.V."/>
        </authorList>
    </citation>
    <scope>NUCLEOTIDE SEQUENCE [LARGE SCALE GENOMIC DNA]</scope>
    <source>
        <strain evidence="2 3">ATCC 12442</strain>
    </source>
</reference>
<name>A0A1Y1W1Y1_9FUNG</name>
<dbReference type="InterPro" id="IPR039113">
    <property type="entry name" value="ATG29"/>
</dbReference>
<evidence type="ECO:0000313" key="3">
    <source>
        <dbReference type="Proteomes" id="UP000193922"/>
    </source>
</evidence>
<feature type="region of interest" description="Disordered" evidence="1">
    <location>
        <begin position="102"/>
        <end position="223"/>
    </location>
</feature>
<comment type="caution">
    <text evidence="2">The sequence shown here is derived from an EMBL/GenBank/DDBJ whole genome shotgun (WGS) entry which is preliminary data.</text>
</comment>
<keyword evidence="3" id="KW-1185">Reference proteome</keyword>
<dbReference type="GeneID" id="63807196"/>
<evidence type="ECO:0000256" key="1">
    <source>
        <dbReference type="SAM" id="MobiDB-lite"/>
    </source>
</evidence>
<evidence type="ECO:0000313" key="2">
    <source>
        <dbReference type="EMBL" id="ORX67531.1"/>
    </source>
</evidence>
<feature type="compositionally biased region" description="Basic and acidic residues" evidence="1">
    <location>
        <begin position="157"/>
        <end position="172"/>
    </location>
</feature>
<sequence length="256" mass="27629">MDTGSADRPVNIIFRFPFKRPEAFPQPTLVAPAPTPLDEQVWRYLLTAPQGRPLEILAEIEEDEVTFDWGLLAHDLNVPLHKVLAAAAMLFERHTGRSLKLEDSEVQMSARAAAEQASRSPGTPDAPEEPLADAGLRSVESLGTRTPSPAVGLSTRTPEEDRSIGQPEDHSMKTAPAASVRMRSVGGPADPNVAEVQLAEEPSEEKASSLGSFSDLSDSSITESALQDALISEALNASTGMSSMLRSRMFPWSKKK</sequence>
<dbReference type="RefSeq" id="XP_040741418.1">
    <property type="nucleotide sequence ID" value="XM_040890548.1"/>
</dbReference>
<feature type="compositionally biased region" description="Low complexity" evidence="1">
    <location>
        <begin position="208"/>
        <end position="220"/>
    </location>
</feature>
<dbReference type="GO" id="GO:0000045">
    <property type="term" value="P:autophagosome assembly"/>
    <property type="evidence" value="ECO:0007669"/>
    <property type="project" value="InterPro"/>
</dbReference>
<dbReference type="PANTHER" id="PTHR40012:SF1">
    <property type="entry name" value="AUTOPHAGY-RELATED PROTEIN 29"/>
    <property type="match status" value="1"/>
</dbReference>
<dbReference type="Proteomes" id="UP000193922">
    <property type="component" value="Unassembled WGS sequence"/>
</dbReference>
<organism evidence="2 3">
    <name type="scientific">Linderina pennispora</name>
    <dbReference type="NCBI Taxonomy" id="61395"/>
    <lineage>
        <taxon>Eukaryota</taxon>
        <taxon>Fungi</taxon>
        <taxon>Fungi incertae sedis</taxon>
        <taxon>Zoopagomycota</taxon>
        <taxon>Kickxellomycotina</taxon>
        <taxon>Kickxellomycetes</taxon>
        <taxon>Kickxellales</taxon>
        <taxon>Kickxellaceae</taxon>
        <taxon>Linderina</taxon>
    </lineage>
</organism>
<dbReference type="AlphaFoldDB" id="A0A1Y1W1Y1"/>
<dbReference type="OrthoDB" id="21072at2759"/>